<feature type="chain" id="PRO_5018004827" evidence="2">
    <location>
        <begin position="27"/>
        <end position="284"/>
    </location>
</feature>
<evidence type="ECO:0000313" key="3">
    <source>
        <dbReference type="EMBL" id="RRJ85067.1"/>
    </source>
</evidence>
<protein>
    <submittedName>
        <fullName evidence="3">Uncharacterized protein</fullName>
    </submittedName>
</protein>
<dbReference type="RefSeq" id="WP_125015497.1">
    <property type="nucleotide sequence ID" value="NZ_QWEZ01000001.1"/>
</dbReference>
<keyword evidence="2" id="KW-0732">Signal</keyword>
<accession>A0A3P3VRX5</accession>
<dbReference type="AlphaFoldDB" id="A0A3P3VRX5"/>
<feature type="region of interest" description="Disordered" evidence="1">
    <location>
        <begin position="79"/>
        <end position="109"/>
    </location>
</feature>
<evidence type="ECO:0000256" key="2">
    <source>
        <dbReference type="SAM" id="SignalP"/>
    </source>
</evidence>
<comment type="caution">
    <text evidence="3">The sequence shown here is derived from an EMBL/GenBank/DDBJ whole genome shotgun (WGS) entry which is preliminary data.</text>
</comment>
<proteinExistence type="predicted"/>
<name>A0A3P3VRX5_9GAMM</name>
<reference evidence="3 4" key="1">
    <citation type="submission" date="2018-08" db="EMBL/GenBank/DDBJ databases">
        <authorList>
            <person name="Khan S.A."/>
        </authorList>
    </citation>
    <scope>NUCLEOTIDE SEQUENCE [LARGE SCALE GENOMIC DNA]</scope>
    <source>
        <strain evidence="3 4">GTF-13</strain>
    </source>
</reference>
<organism evidence="3 4">
    <name type="scientific">Aestuariirhabdus litorea</name>
    <dbReference type="NCBI Taxonomy" id="2528527"/>
    <lineage>
        <taxon>Bacteria</taxon>
        <taxon>Pseudomonadati</taxon>
        <taxon>Pseudomonadota</taxon>
        <taxon>Gammaproteobacteria</taxon>
        <taxon>Oceanospirillales</taxon>
        <taxon>Aestuariirhabdaceae</taxon>
        <taxon>Aestuariirhabdus</taxon>
    </lineage>
</organism>
<reference evidence="3 4" key="2">
    <citation type="submission" date="2018-12" db="EMBL/GenBank/DDBJ databases">
        <title>Simiduia agarivorans gen. nov., sp. nov., a marine, agarolytic bacterium isolated from shallow coastal water from Keelung, Taiwan.</title>
        <authorList>
            <person name="Shieh W.Y."/>
        </authorList>
    </citation>
    <scope>NUCLEOTIDE SEQUENCE [LARGE SCALE GENOMIC DNA]</scope>
    <source>
        <strain evidence="3 4">GTF-13</strain>
    </source>
</reference>
<dbReference type="Proteomes" id="UP000280792">
    <property type="component" value="Unassembled WGS sequence"/>
</dbReference>
<keyword evidence="4" id="KW-1185">Reference proteome</keyword>
<feature type="signal peptide" evidence="2">
    <location>
        <begin position="1"/>
        <end position="26"/>
    </location>
</feature>
<dbReference type="EMBL" id="QWEZ01000001">
    <property type="protein sequence ID" value="RRJ85067.1"/>
    <property type="molecule type" value="Genomic_DNA"/>
</dbReference>
<sequence>MSPLSIFASILLSLLGGLLFASPLRADCTPMAATDYERIYCQIRSQGRGASLPDFAQFQSNPPATQRLLLRRPAQKLGIRLPDDSRGTGNKAGNAIPEPLEAEPQRQHESVVGRPALVTATVAPSRLAQECLQRLQGIDCAGAWYRLQPNLPNRALKRGVLEEGNRLGLPRFSGDKEDSEALGHYLSEAYRHYIHKMLEIGLGGVTMTYSRFYYSYLDLHQAGHDFVDRFETMYDYLKRDKRQLAVGGSEAPAFESLEYCMALDRRLIVCDNQRTNWVYSRDLR</sequence>
<evidence type="ECO:0000256" key="1">
    <source>
        <dbReference type="SAM" id="MobiDB-lite"/>
    </source>
</evidence>
<evidence type="ECO:0000313" key="4">
    <source>
        <dbReference type="Proteomes" id="UP000280792"/>
    </source>
</evidence>
<gene>
    <name evidence="3" type="ORF">D0544_08320</name>
</gene>